<evidence type="ECO:0000256" key="6">
    <source>
        <dbReference type="ARBA" id="ARBA00024695"/>
    </source>
</evidence>
<feature type="region of interest" description="Disordered" evidence="7">
    <location>
        <begin position="211"/>
        <end position="232"/>
    </location>
</feature>
<evidence type="ECO:0000256" key="2">
    <source>
        <dbReference type="ARBA" id="ARBA00007466"/>
    </source>
</evidence>
<reference evidence="8" key="1">
    <citation type="submission" date="2022-07" db="EMBL/GenBank/DDBJ databases">
        <title>Phylogenomic reconstructions and comparative analyses of Kickxellomycotina fungi.</title>
        <authorList>
            <person name="Reynolds N.K."/>
            <person name="Stajich J.E."/>
            <person name="Barry K."/>
            <person name="Grigoriev I.V."/>
            <person name="Crous P."/>
            <person name="Smith M.E."/>
        </authorList>
    </citation>
    <scope>NUCLEOTIDE SEQUENCE</scope>
    <source>
        <strain evidence="8">NBRC 100468</strain>
    </source>
</reference>
<accession>A0A9W8AA85</accession>
<feature type="compositionally biased region" description="Acidic residues" evidence="7">
    <location>
        <begin position="414"/>
        <end position="449"/>
    </location>
</feature>
<feature type="compositionally biased region" description="Basic residues" evidence="7">
    <location>
        <begin position="32"/>
        <end position="41"/>
    </location>
</feature>
<gene>
    <name evidence="8" type="primary">NOP14</name>
    <name evidence="8" type="ORF">H4219_000715</name>
</gene>
<feature type="compositionally biased region" description="Polar residues" evidence="7">
    <location>
        <begin position="8"/>
        <end position="22"/>
    </location>
</feature>
<keyword evidence="9" id="KW-1185">Reference proteome</keyword>
<evidence type="ECO:0000256" key="7">
    <source>
        <dbReference type="SAM" id="MobiDB-lite"/>
    </source>
</evidence>
<dbReference type="PANTHER" id="PTHR23183:SF0">
    <property type="entry name" value="NUCLEOLAR PROTEIN 14"/>
    <property type="match status" value="1"/>
</dbReference>
<dbReference type="Pfam" id="PF04147">
    <property type="entry name" value="Nop14"/>
    <property type="match status" value="1"/>
</dbReference>
<comment type="function">
    <text evidence="6">Involved in nucleolar processing of pre-18S ribosomal RNA. Has a role in the nuclear export of 40S pre-ribosomal subunit to the cytoplasm.</text>
</comment>
<keyword evidence="5" id="KW-0539">Nucleus</keyword>
<name>A0A9W8AA85_9FUNG</name>
<dbReference type="AlphaFoldDB" id="A0A9W8AA85"/>
<dbReference type="OrthoDB" id="441771at2759"/>
<dbReference type="Proteomes" id="UP001150538">
    <property type="component" value="Unassembled WGS sequence"/>
</dbReference>
<evidence type="ECO:0000256" key="4">
    <source>
        <dbReference type="ARBA" id="ARBA00022552"/>
    </source>
</evidence>
<keyword evidence="4" id="KW-0698">rRNA processing</keyword>
<dbReference type="GO" id="GO:0032040">
    <property type="term" value="C:small-subunit processome"/>
    <property type="evidence" value="ECO:0007669"/>
    <property type="project" value="InterPro"/>
</dbReference>
<evidence type="ECO:0000256" key="1">
    <source>
        <dbReference type="ARBA" id="ARBA00004604"/>
    </source>
</evidence>
<evidence type="ECO:0000256" key="3">
    <source>
        <dbReference type="ARBA" id="ARBA00022517"/>
    </source>
</evidence>
<feature type="compositionally biased region" description="Basic and acidic residues" evidence="7">
    <location>
        <begin position="307"/>
        <end position="350"/>
    </location>
</feature>
<organism evidence="8 9">
    <name type="scientific">Mycoemilia scoparia</name>
    <dbReference type="NCBI Taxonomy" id="417184"/>
    <lineage>
        <taxon>Eukaryota</taxon>
        <taxon>Fungi</taxon>
        <taxon>Fungi incertae sedis</taxon>
        <taxon>Zoopagomycota</taxon>
        <taxon>Kickxellomycotina</taxon>
        <taxon>Kickxellomycetes</taxon>
        <taxon>Kickxellales</taxon>
        <taxon>Kickxellaceae</taxon>
        <taxon>Mycoemilia</taxon>
    </lineage>
</organism>
<feature type="compositionally biased region" description="Acidic residues" evidence="7">
    <location>
        <begin position="362"/>
        <end position="376"/>
    </location>
</feature>
<feature type="region of interest" description="Disordered" evidence="7">
    <location>
        <begin position="281"/>
        <end position="461"/>
    </location>
</feature>
<dbReference type="GO" id="GO:0030692">
    <property type="term" value="C:Noc4p-Nop14p complex"/>
    <property type="evidence" value="ECO:0007669"/>
    <property type="project" value="TreeGrafter"/>
</dbReference>
<evidence type="ECO:0000256" key="5">
    <source>
        <dbReference type="ARBA" id="ARBA00023242"/>
    </source>
</evidence>
<feature type="compositionally biased region" description="Polar residues" evidence="7">
    <location>
        <begin position="55"/>
        <end position="69"/>
    </location>
</feature>
<feature type="compositionally biased region" description="Basic and acidic residues" evidence="7">
    <location>
        <begin position="282"/>
        <end position="292"/>
    </location>
</feature>
<feature type="region of interest" description="Disordered" evidence="7">
    <location>
        <begin position="1"/>
        <end position="101"/>
    </location>
</feature>
<evidence type="ECO:0000313" key="8">
    <source>
        <dbReference type="EMBL" id="KAJ1921398.1"/>
    </source>
</evidence>
<keyword evidence="3" id="KW-0690">Ribosome biogenesis</keyword>
<comment type="subcellular location">
    <subcellularLocation>
        <location evidence="1">Nucleus</location>
        <location evidence="1">Nucleolus</location>
    </subcellularLocation>
</comment>
<protein>
    <submittedName>
        <fullName evidence="8">Nucleolar complex protein 14</fullName>
    </submittedName>
</protein>
<comment type="similarity">
    <text evidence="2">Belongs to the NOP14 family.</text>
</comment>
<dbReference type="EMBL" id="JANBPU010000005">
    <property type="protein sequence ID" value="KAJ1921398.1"/>
    <property type="molecule type" value="Genomic_DNA"/>
</dbReference>
<proteinExistence type="inferred from homology"/>
<evidence type="ECO:0000313" key="9">
    <source>
        <dbReference type="Proteomes" id="UP001150538"/>
    </source>
</evidence>
<comment type="caution">
    <text evidence="8">The sequence shown here is derived from an EMBL/GenBank/DDBJ whole genome shotgun (WGS) entry which is preliminary data.</text>
</comment>
<sequence length="932" mass="106009">MGAKSQKGKQSALKQLKSNLNNVGLIGPKSQISKKKKKTKIQKPGENQKHRTEIQKQLQELQKSMNPFGTQKGRSKQDVLGVKKQKGQEGNPLVSRQRGLEKRKKTLLVEIENRNRTGMINDRRFGENNENLSVEEKMLERFTKERLKRSRNGSLYNLDDGDGDGEDMELTHLGQSLADIDDFNDVDLNVSDEEDPGTIDRDTVNKLHFGGFESDEDAGDGTEWPPKKKSKDEVMKEIIAKSKMYKYERQKAKEEDNMVFKDLDDNFESLRSLLLASANKAIDSDEAKKELSKPMPKAADVDDDGENEKSINYDRMVHELVHDRRAKPQDRLKTEEELALEEKERLEKAERHRLRRMNGQDSDTDPESDEDEDEDLPAPKLKRAPQADDLDGSFVAEDMATSHGLGKGLQSHSDEDEDEGDDDESEDESESESDDGSDLEDGGDSEEDAEERKSKISKRALGKKAAGLTDKAEAIPYTFKMPENYEDWVEIVQDYNLDQQLVVIQRLRTLYHPKLSPQNKPKLLDLFTVLLDHLAVLTEQDPPVPATIIDTIVRHIGELAPLFPLQVAETCRQKLVDFQKQVIKLSGRHMQGDDSEENEPFPLASQLAHIRLFASLFSSSDKYHPVVTPMVTAISQYLSQLTIRTYRDACSGIILCGVLHEVHRLSRRFIPEALNYLLSLVCAIGAKSCPSTKRWPGYFPISSNQATEFEKFALDPNDTSAKSESEARSIRWSDFIADEEPESLSASQKLSLLKASVAMLHTWSDCYFSVSAFIEAFNPTKTMLSSILEKYKNLPSDLHKQIKSTLEHIESQLASSQKKRQPLKLQHHKPIAIQTVAPKFEENYSLDAHYDPDRDRSELQKLRRLHKKEQRGAIRELRRDAQFISAVQLQKQKEKDAVYDRKMKSAWGVLENDEGDLKKLDKLRELEKKGKA</sequence>
<dbReference type="InterPro" id="IPR007276">
    <property type="entry name" value="Nop14"/>
</dbReference>
<dbReference type="GO" id="GO:0030490">
    <property type="term" value="P:maturation of SSU-rRNA"/>
    <property type="evidence" value="ECO:0007669"/>
    <property type="project" value="TreeGrafter"/>
</dbReference>
<dbReference type="PANTHER" id="PTHR23183">
    <property type="entry name" value="NOP14"/>
    <property type="match status" value="1"/>
</dbReference>